<protein>
    <recommendedName>
        <fullName evidence="3">B12-binding domain-containing protein</fullName>
    </recommendedName>
</protein>
<dbReference type="Pfam" id="PF02607">
    <property type="entry name" value="B12-binding_2"/>
    <property type="match status" value="1"/>
</dbReference>
<dbReference type="InterPro" id="IPR050554">
    <property type="entry name" value="Met_Synthase/Corrinoid"/>
</dbReference>
<dbReference type="GO" id="GO:0008705">
    <property type="term" value="F:methionine synthase activity"/>
    <property type="evidence" value="ECO:0007669"/>
    <property type="project" value="TreeGrafter"/>
</dbReference>
<dbReference type="Gene3D" id="1.10.1240.10">
    <property type="entry name" value="Methionine synthase domain"/>
    <property type="match status" value="1"/>
</dbReference>
<dbReference type="GO" id="GO:0046653">
    <property type="term" value="P:tetrahydrofolate metabolic process"/>
    <property type="evidence" value="ECO:0007669"/>
    <property type="project" value="TreeGrafter"/>
</dbReference>
<dbReference type="GO" id="GO:0046872">
    <property type="term" value="F:metal ion binding"/>
    <property type="evidence" value="ECO:0007669"/>
    <property type="project" value="UniProtKB-KW"/>
</dbReference>
<dbReference type="GO" id="GO:0050667">
    <property type="term" value="P:homocysteine metabolic process"/>
    <property type="evidence" value="ECO:0007669"/>
    <property type="project" value="TreeGrafter"/>
</dbReference>
<dbReference type="GO" id="GO:0005829">
    <property type="term" value="C:cytosol"/>
    <property type="evidence" value="ECO:0007669"/>
    <property type="project" value="TreeGrafter"/>
</dbReference>
<dbReference type="InterPro" id="IPR036594">
    <property type="entry name" value="Meth_synthase_dom"/>
</dbReference>
<dbReference type="Gene3D" id="3.40.50.280">
    <property type="entry name" value="Cobalamin-binding domain"/>
    <property type="match status" value="1"/>
</dbReference>
<dbReference type="SUPFAM" id="SSF52242">
    <property type="entry name" value="Cobalamin (vitamin B12)-binding domain"/>
    <property type="match status" value="1"/>
</dbReference>
<dbReference type="InterPro" id="IPR006158">
    <property type="entry name" value="Cobalamin-bd"/>
</dbReference>
<dbReference type="GO" id="GO:0031419">
    <property type="term" value="F:cobalamin binding"/>
    <property type="evidence" value="ECO:0007669"/>
    <property type="project" value="InterPro"/>
</dbReference>
<proteinExistence type="predicted"/>
<dbReference type="Pfam" id="PF02310">
    <property type="entry name" value="B12-binding"/>
    <property type="match status" value="1"/>
</dbReference>
<feature type="domain" description="B12-binding" evidence="3">
    <location>
        <begin position="251"/>
        <end position="372"/>
    </location>
</feature>
<dbReference type="PANTHER" id="PTHR45833:SF1">
    <property type="entry name" value="METHIONINE SYNTHASE"/>
    <property type="match status" value="1"/>
</dbReference>
<evidence type="ECO:0000259" key="3">
    <source>
        <dbReference type="PROSITE" id="PS51332"/>
    </source>
</evidence>
<evidence type="ECO:0000256" key="2">
    <source>
        <dbReference type="ARBA" id="ARBA00023285"/>
    </source>
</evidence>
<organism evidence="4">
    <name type="scientific">Thermodesulfobacterium geofontis</name>
    <dbReference type="NCBI Taxonomy" id="1295609"/>
    <lineage>
        <taxon>Bacteria</taxon>
        <taxon>Pseudomonadati</taxon>
        <taxon>Thermodesulfobacteriota</taxon>
        <taxon>Thermodesulfobacteria</taxon>
        <taxon>Thermodesulfobacteriales</taxon>
        <taxon>Thermodesulfobacteriaceae</taxon>
        <taxon>Thermodesulfobacterium</taxon>
    </lineage>
</organism>
<dbReference type="InterPro" id="IPR036724">
    <property type="entry name" value="Cobalamin-bd_sf"/>
</dbReference>
<sequence>MRSLPKYELEKLLEEAKGRLLVSEQAAEEYEKKKDLILDFVTSAMSKRENLIQLKGKDILRVIISDCRNHINLMINVLSLCLPEVLIKVLPSIHTFYCEDFFYDYFLTELESFRDAAKALLSESSRDEIMRIYDWLIGKHKLIIDLSITLKPTTIELEHEWKKKKNQFLSYILEGDFEEALKFTKKVIKECDNILDFYVKILHPALYKIGSLWEKGNITIAEEHLATSTVGRVMAYIYLKYLKFFSPKKSKSKALVLTPPNELHKLGARIVADLLEIDGWDVLFLGANVSKQNLIEIVKKNKPKLVAFSITMPFNLKWVKETIGLLKNIKISPKVIVGGFVFNLAPDLYKKLDADYWAKDAKEAVEIARKIK</sequence>
<gene>
    <name evidence="4" type="ORF">ENM15_02395</name>
</gene>
<comment type="caution">
    <text evidence="4">The sequence shown here is derived from an EMBL/GenBank/DDBJ whole genome shotgun (WGS) entry which is preliminary data.</text>
</comment>
<dbReference type="PROSITE" id="PS51332">
    <property type="entry name" value="B12_BINDING"/>
    <property type="match status" value="1"/>
</dbReference>
<dbReference type="PANTHER" id="PTHR45833">
    <property type="entry name" value="METHIONINE SYNTHASE"/>
    <property type="match status" value="1"/>
</dbReference>
<dbReference type="EMBL" id="DRWR01000042">
    <property type="protein sequence ID" value="HHQ15653.1"/>
    <property type="molecule type" value="Genomic_DNA"/>
</dbReference>
<keyword evidence="2" id="KW-0170">Cobalt</keyword>
<evidence type="ECO:0000313" key="4">
    <source>
        <dbReference type="EMBL" id="HHQ15653.1"/>
    </source>
</evidence>
<dbReference type="AlphaFoldDB" id="A0A7V5XG39"/>
<keyword evidence="1" id="KW-0479">Metal-binding</keyword>
<reference evidence="4" key="1">
    <citation type="journal article" date="2020" name="mSystems">
        <title>Genome- and Community-Level Interaction Insights into Carbon Utilization and Element Cycling Functions of Hydrothermarchaeota in Hydrothermal Sediment.</title>
        <authorList>
            <person name="Zhou Z."/>
            <person name="Liu Y."/>
            <person name="Xu W."/>
            <person name="Pan J."/>
            <person name="Luo Z.H."/>
            <person name="Li M."/>
        </authorList>
    </citation>
    <scope>NUCLEOTIDE SEQUENCE [LARGE SCALE GENOMIC DNA]</scope>
    <source>
        <strain evidence="4">SpSt-106</strain>
    </source>
</reference>
<name>A0A7V5XG39_9BACT</name>
<accession>A0A7V5XG39</accession>
<dbReference type="InterPro" id="IPR003759">
    <property type="entry name" value="Cbl-bd_cap"/>
</dbReference>
<evidence type="ECO:0000256" key="1">
    <source>
        <dbReference type="ARBA" id="ARBA00022723"/>
    </source>
</evidence>